<dbReference type="InterPro" id="IPR001343">
    <property type="entry name" value="Hemolysn_Ca-bd"/>
</dbReference>
<dbReference type="AlphaFoldDB" id="A0A660L1L1"/>
<protein>
    <submittedName>
        <fullName evidence="4">Hemolysin type calcium-binding protein</fullName>
    </submittedName>
</protein>
<keyword evidence="2" id="KW-0964">Secreted</keyword>
<organism evidence="4 5">
    <name type="scientific">Solirubrobacter pauli</name>
    <dbReference type="NCBI Taxonomy" id="166793"/>
    <lineage>
        <taxon>Bacteria</taxon>
        <taxon>Bacillati</taxon>
        <taxon>Actinomycetota</taxon>
        <taxon>Thermoleophilia</taxon>
        <taxon>Solirubrobacterales</taxon>
        <taxon>Solirubrobacteraceae</taxon>
        <taxon>Solirubrobacter</taxon>
    </lineage>
</organism>
<dbReference type="PANTHER" id="PTHR38340">
    <property type="entry name" value="S-LAYER PROTEIN"/>
    <property type="match status" value="1"/>
</dbReference>
<accession>A0A660L1L1</accession>
<evidence type="ECO:0000313" key="5">
    <source>
        <dbReference type="Proteomes" id="UP000278962"/>
    </source>
</evidence>
<evidence type="ECO:0000256" key="2">
    <source>
        <dbReference type="ARBA" id="ARBA00022525"/>
    </source>
</evidence>
<feature type="signal peptide" evidence="3">
    <location>
        <begin position="1"/>
        <end position="21"/>
    </location>
</feature>
<dbReference type="OrthoDB" id="3281695at2"/>
<dbReference type="GO" id="GO:0005509">
    <property type="term" value="F:calcium ion binding"/>
    <property type="evidence" value="ECO:0007669"/>
    <property type="project" value="InterPro"/>
</dbReference>
<keyword evidence="3" id="KW-0732">Signal</keyword>
<dbReference type="Pfam" id="PF00353">
    <property type="entry name" value="HemolysinCabind"/>
    <property type="match status" value="3"/>
</dbReference>
<evidence type="ECO:0000256" key="3">
    <source>
        <dbReference type="SAM" id="SignalP"/>
    </source>
</evidence>
<dbReference type="EMBL" id="RBIL01000002">
    <property type="protein sequence ID" value="RKQ87827.1"/>
    <property type="molecule type" value="Genomic_DNA"/>
</dbReference>
<dbReference type="Proteomes" id="UP000278962">
    <property type="component" value="Unassembled WGS sequence"/>
</dbReference>
<dbReference type="PROSITE" id="PS00330">
    <property type="entry name" value="HEMOLYSIN_CALCIUM"/>
    <property type="match status" value="1"/>
</dbReference>
<comment type="subcellular location">
    <subcellularLocation>
        <location evidence="1">Secreted</location>
    </subcellularLocation>
</comment>
<dbReference type="SUPFAM" id="SSF51120">
    <property type="entry name" value="beta-Roll"/>
    <property type="match status" value="3"/>
</dbReference>
<evidence type="ECO:0000256" key="1">
    <source>
        <dbReference type="ARBA" id="ARBA00004613"/>
    </source>
</evidence>
<sequence length="519" mass="53048">MVRLLLAVCAALLCLPASADAARLVNRGGTLTYTGTGAQDRLTVRSTGATVRVSAPTPLHGRGCTTIRTGTAVCRRVRRVVVRTRGGADWVDVRRLRVRAVVFGGDGPDRLEAYTGATELRGGAGDDALYGSDRTVFRGGPGIDAVQTTDASSRIGGVHLARDVEDVVVAFWRLPDQPPGPVTLTGSDRPNHLTTGEDHDTVVGGAGRDVIRTGGGDDTIDARDGEPDRVDCGTGADTVLADAIDQLADSCERGDPVLPPPGQATLVNRDGTLTYTAGPAASTSLSVAPSITPGYDVFVSSPQQPIAVEGCVMTRAYDCAGVRQVVVLGGPGSDAVQATVPVTVHGGAGEDTLVSFRGGLLDGGPGDDSLTAHRAATLQGGSGIDTAYLSPDTRGPRSITLDGVADDGLAGEGNNVLPDVEDVIAALPYDADVPRPTAGPVTIVGSDAANHLWGAQGDDVIVGGKGRDELYGGAGDDRLDARDGEADRVVCDSGDDVALVDPVDLVSASCERISRVPAA</sequence>
<dbReference type="PANTHER" id="PTHR38340:SF1">
    <property type="entry name" value="S-LAYER PROTEIN"/>
    <property type="match status" value="1"/>
</dbReference>
<dbReference type="Gene3D" id="2.150.10.10">
    <property type="entry name" value="Serralysin-like metalloprotease, C-terminal"/>
    <property type="match status" value="3"/>
</dbReference>
<gene>
    <name evidence="4" type="ORF">C8N24_5856</name>
</gene>
<keyword evidence="5" id="KW-1185">Reference proteome</keyword>
<dbReference type="GO" id="GO:0005576">
    <property type="term" value="C:extracellular region"/>
    <property type="evidence" value="ECO:0007669"/>
    <property type="project" value="UniProtKB-SubCell"/>
</dbReference>
<name>A0A660L1L1_9ACTN</name>
<reference evidence="4 5" key="1">
    <citation type="submission" date="2018-10" db="EMBL/GenBank/DDBJ databases">
        <title>Genomic Encyclopedia of Archaeal and Bacterial Type Strains, Phase II (KMG-II): from individual species to whole genera.</title>
        <authorList>
            <person name="Goeker M."/>
        </authorList>
    </citation>
    <scope>NUCLEOTIDE SEQUENCE [LARGE SCALE GENOMIC DNA]</scope>
    <source>
        <strain evidence="4 5">DSM 14954</strain>
    </source>
</reference>
<proteinExistence type="predicted"/>
<dbReference type="PRINTS" id="PR00313">
    <property type="entry name" value="CABNDNGRPT"/>
</dbReference>
<dbReference type="InterPro" id="IPR011049">
    <property type="entry name" value="Serralysin-like_metalloprot_C"/>
</dbReference>
<feature type="chain" id="PRO_5024839304" evidence="3">
    <location>
        <begin position="22"/>
        <end position="519"/>
    </location>
</feature>
<dbReference type="InterPro" id="IPR050557">
    <property type="entry name" value="RTX_toxin/Mannuronan_C5-epim"/>
</dbReference>
<comment type="caution">
    <text evidence="4">The sequence shown here is derived from an EMBL/GenBank/DDBJ whole genome shotgun (WGS) entry which is preliminary data.</text>
</comment>
<evidence type="ECO:0000313" key="4">
    <source>
        <dbReference type="EMBL" id="RKQ87827.1"/>
    </source>
</evidence>
<dbReference type="InterPro" id="IPR018511">
    <property type="entry name" value="Hemolysin-typ_Ca-bd_CS"/>
</dbReference>